<proteinExistence type="predicted"/>
<gene>
    <name evidence="2" type="primary">Dsim\GD10424</name>
    <name evidence="2" type="ORF">Dsim_GD10424</name>
</gene>
<keyword evidence="3" id="KW-1185">Reference proteome</keyword>
<dbReference type="HOGENOM" id="CLU_2429417_0_0_1"/>
<reference evidence="2 3" key="1">
    <citation type="journal article" date="2007" name="Nature">
        <title>Evolution of genes and genomes on the Drosophila phylogeny.</title>
        <authorList>
            <consortium name="Drosophila 12 Genomes Consortium"/>
            <person name="Clark A.G."/>
            <person name="Eisen M.B."/>
            <person name="Smith D.R."/>
            <person name="Bergman C.M."/>
            <person name="Oliver B."/>
            <person name="Markow T.A."/>
            <person name="Kaufman T.C."/>
            <person name="Kellis M."/>
            <person name="Gelbart W."/>
            <person name="Iyer V.N."/>
            <person name="Pollard D.A."/>
            <person name="Sackton T.B."/>
            <person name="Larracuente A.M."/>
            <person name="Singh N.D."/>
            <person name="Abad J.P."/>
            <person name="Abt D.N."/>
            <person name="Adryan B."/>
            <person name="Aguade M."/>
            <person name="Akashi H."/>
            <person name="Anderson W.W."/>
            <person name="Aquadro C.F."/>
            <person name="Ardell D.H."/>
            <person name="Arguello R."/>
            <person name="Artieri C.G."/>
            <person name="Barbash D.A."/>
            <person name="Barker D."/>
            <person name="Barsanti P."/>
            <person name="Batterham P."/>
            <person name="Batzoglou S."/>
            <person name="Begun D."/>
            <person name="Bhutkar A."/>
            <person name="Blanco E."/>
            <person name="Bosak S.A."/>
            <person name="Bradley R.K."/>
            <person name="Brand A.D."/>
            <person name="Brent M.R."/>
            <person name="Brooks A.N."/>
            <person name="Brown R.H."/>
            <person name="Butlin R.K."/>
            <person name="Caggese C."/>
            <person name="Calvi B.R."/>
            <person name="Bernardo de Carvalho A."/>
            <person name="Caspi A."/>
            <person name="Castrezana S."/>
            <person name="Celniker S.E."/>
            <person name="Chang J.L."/>
            <person name="Chapple C."/>
            <person name="Chatterji S."/>
            <person name="Chinwalla A."/>
            <person name="Civetta A."/>
            <person name="Clifton S.W."/>
            <person name="Comeron J.M."/>
            <person name="Costello J.C."/>
            <person name="Coyne J.A."/>
            <person name="Daub J."/>
            <person name="David R.G."/>
            <person name="Delcher A.L."/>
            <person name="Delehaunty K."/>
            <person name="Do C.B."/>
            <person name="Ebling H."/>
            <person name="Edwards K."/>
            <person name="Eickbush T."/>
            <person name="Evans J.D."/>
            <person name="Filipski A."/>
            <person name="Findeiss S."/>
            <person name="Freyhult E."/>
            <person name="Fulton L."/>
            <person name="Fulton R."/>
            <person name="Garcia A.C."/>
            <person name="Gardiner A."/>
            <person name="Garfield D.A."/>
            <person name="Garvin B.E."/>
            <person name="Gibson G."/>
            <person name="Gilbert D."/>
            <person name="Gnerre S."/>
            <person name="Godfrey J."/>
            <person name="Good R."/>
            <person name="Gotea V."/>
            <person name="Gravely B."/>
            <person name="Greenberg A.J."/>
            <person name="Griffiths-Jones S."/>
            <person name="Gross S."/>
            <person name="Guigo R."/>
            <person name="Gustafson E.A."/>
            <person name="Haerty W."/>
            <person name="Hahn M.W."/>
            <person name="Halligan D.L."/>
            <person name="Halpern A.L."/>
            <person name="Halter G.M."/>
            <person name="Han M.V."/>
            <person name="Heger A."/>
            <person name="Hillier L."/>
            <person name="Hinrichs A.S."/>
            <person name="Holmes I."/>
            <person name="Hoskins R.A."/>
            <person name="Hubisz M.J."/>
            <person name="Hultmark D."/>
            <person name="Huntley M.A."/>
            <person name="Jaffe D.B."/>
            <person name="Jagadeeshan S."/>
            <person name="Jeck W.R."/>
            <person name="Johnson J."/>
            <person name="Jones C.D."/>
            <person name="Jordan W.C."/>
            <person name="Karpen G.H."/>
            <person name="Kataoka E."/>
            <person name="Keightley P.D."/>
            <person name="Kheradpour P."/>
            <person name="Kirkness E.F."/>
            <person name="Koerich L.B."/>
            <person name="Kristiansen K."/>
            <person name="Kudrna D."/>
            <person name="Kulathinal R.J."/>
            <person name="Kumar S."/>
            <person name="Kwok R."/>
            <person name="Lander E."/>
            <person name="Langley C.H."/>
            <person name="Lapoint R."/>
            <person name="Lazzaro B.P."/>
            <person name="Lee S.J."/>
            <person name="Levesque L."/>
            <person name="Li R."/>
            <person name="Lin C.F."/>
            <person name="Lin M.F."/>
            <person name="Lindblad-Toh K."/>
            <person name="Llopart A."/>
            <person name="Long M."/>
            <person name="Low L."/>
            <person name="Lozovsky E."/>
            <person name="Lu J."/>
            <person name="Luo M."/>
            <person name="Machado C.A."/>
            <person name="Makalowski W."/>
            <person name="Marzo M."/>
            <person name="Matsuda M."/>
            <person name="Matzkin L."/>
            <person name="McAllister B."/>
            <person name="McBride C.S."/>
            <person name="McKernan B."/>
            <person name="McKernan K."/>
            <person name="Mendez-Lago M."/>
            <person name="Minx P."/>
            <person name="Mollenhauer M.U."/>
            <person name="Montooth K."/>
            <person name="Mount S.M."/>
            <person name="Mu X."/>
            <person name="Myers E."/>
            <person name="Negre B."/>
            <person name="Newfeld S."/>
            <person name="Nielsen R."/>
            <person name="Noor M.A."/>
            <person name="O'Grady P."/>
            <person name="Pachter L."/>
            <person name="Papaceit M."/>
            <person name="Parisi M.J."/>
            <person name="Parisi M."/>
            <person name="Parts L."/>
            <person name="Pedersen J.S."/>
            <person name="Pesole G."/>
            <person name="Phillippy A.M."/>
            <person name="Ponting C.P."/>
            <person name="Pop M."/>
            <person name="Porcelli D."/>
            <person name="Powell J.R."/>
            <person name="Prohaska S."/>
            <person name="Pruitt K."/>
            <person name="Puig M."/>
            <person name="Quesneville H."/>
            <person name="Ram K.R."/>
            <person name="Rand D."/>
            <person name="Rasmussen M.D."/>
            <person name="Reed L.K."/>
            <person name="Reenan R."/>
            <person name="Reily A."/>
            <person name="Remington K.A."/>
            <person name="Rieger T.T."/>
            <person name="Ritchie M.G."/>
            <person name="Robin C."/>
            <person name="Rogers Y.H."/>
            <person name="Rohde C."/>
            <person name="Rozas J."/>
            <person name="Rubenfield M.J."/>
            <person name="Ruiz A."/>
            <person name="Russo S."/>
            <person name="Salzberg S.L."/>
            <person name="Sanchez-Gracia A."/>
            <person name="Saranga D.J."/>
            <person name="Sato H."/>
            <person name="Schaeffer S.W."/>
            <person name="Schatz M.C."/>
            <person name="Schlenke T."/>
            <person name="Schwartz R."/>
            <person name="Segarra C."/>
            <person name="Singh R.S."/>
            <person name="Sirot L."/>
            <person name="Sirota M."/>
            <person name="Sisneros N.B."/>
            <person name="Smith C.D."/>
            <person name="Smith T.F."/>
            <person name="Spieth J."/>
            <person name="Stage D.E."/>
            <person name="Stark A."/>
            <person name="Stephan W."/>
            <person name="Strausberg R.L."/>
            <person name="Strempel S."/>
            <person name="Sturgill D."/>
            <person name="Sutton G."/>
            <person name="Sutton G.G."/>
            <person name="Tao W."/>
            <person name="Teichmann S."/>
            <person name="Tobari Y.N."/>
            <person name="Tomimura Y."/>
            <person name="Tsolas J.M."/>
            <person name="Valente V.L."/>
            <person name="Venter E."/>
            <person name="Venter J.C."/>
            <person name="Vicario S."/>
            <person name="Vieira F.G."/>
            <person name="Vilella A.J."/>
            <person name="Villasante A."/>
            <person name="Walenz B."/>
            <person name="Wang J."/>
            <person name="Wasserman M."/>
            <person name="Watts T."/>
            <person name="Wilson D."/>
            <person name="Wilson R.K."/>
            <person name="Wing R.A."/>
            <person name="Wolfner M.F."/>
            <person name="Wong A."/>
            <person name="Wong G.K."/>
            <person name="Wu C.I."/>
            <person name="Wu G."/>
            <person name="Yamamoto D."/>
            <person name="Yang H.P."/>
            <person name="Yang S.P."/>
            <person name="Yorke J.A."/>
            <person name="Yoshida K."/>
            <person name="Zdobnov E."/>
            <person name="Zhang P."/>
            <person name="Zhang Y."/>
            <person name="Zimin A.V."/>
            <person name="Baldwin J."/>
            <person name="Abdouelleil A."/>
            <person name="Abdulkadir J."/>
            <person name="Abebe A."/>
            <person name="Abera B."/>
            <person name="Abreu J."/>
            <person name="Acer S.C."/>
            <person name="Aftuck L."/>
            <person name="Alexander A."/>
            <person name="An P."/>
            <person name="Anderson E."/>
            <person name="Anderson S."/>
            <person name="Arachi H."/>
            <person name="Azer M."/>
            <person name="Bachantsang P."/>
            <person name="Barry A."/>
            <person name="Bayul T."/>
            <person name="Berlin A."/>
            <person name="Bessette D."/>
            <person name="Bloom T."/>
            <person name="Blye J."/>
            <person name="Boguslavskiy L."/>
            <person name="Bonnet C."/>
            <person name="Boukhgalter B."/>
            <person name="Bourzgui I."/>
            <person name="Brown A."/>
            <person name="Cahill P."/>
            <person name="Channer S."/>
            <person name="Cheshatsang Y."/>
            <person name="Chuda L."/>
            <person name="Citroen M."/>
            <person name="Collymore A."/>
            <person name="Cooke P."/>
            <person name="Costello M."/>
            <person name="D'Aco K."/>
            <person name="Daza R."/>
            <person name="De Haan G."/>
            <person name="DeGray S."/>
            <person name="DeMaso C."/>
            <person name="Dhargay N."/>
            <person name="Dooley K."/>
            <person name="Dooley E."/>
            <person name="Doricent M."/>
            <person name="Dorje P."/>
            <person name="Dorjee K."/>
            <person name="Dupes A."/>
            <person name="Elong R."/>
            <person name="Falk J."/>
            <person name="Farina A."/>
            <person name="Faro S."/>
            <person name="Ferguson D."/>
            <person name="Fisher S."/>
            <person name="Foley C.D."/>
            <person name="Franke A."/>
            <person name="Friedrich D."/>
            <person name="Gadbois L."/>
            <person name="Gearin G."/>
            <person name="Gearin C.R."/>
            <person name="Giannoukos G."/>
            <person name="Goode T."/>
            <person name="Graham J."/>
            <person name="Grandbois E."/>
            <person name="Grewal S."/>
            <person name="Gyaltsen K."/>
            <person name="Hafez N."/>
            <person name="Hagos B."/>
            <person name="Hall J."/>
            <person name="Henson C."/>
            <person name="Hollinger A."/>
            <person name="Honan T."/>
            <person name="Huard M.D."/>
            <person name="Hughes L."/>
            <person name="Hurhula B."/>
            <person name="Husby M.E."/>
            <person name="Kamat A."/>
            <person name="Kanga B."/>
            <person name="Kashin S."/>
            <person name="Khazanovich D."/>
            <person name="Kisner P."/>
            <person name="Lance K."/>
            <person name="Lara M."/>
            <person name="Lee W."/>
            <person name="Lennon N."/>
            <person name="Letendre F."/>
            <person name="LeVine R."/>
            <person name="Lipovsky A."/>
            <person name="Liu X."/>
            <person name="Liu J."/>
            <person name="Liu S."/>
            <person name="Lokyitsang T."/>
            <person name="Lokyitsang Y."/>
            <person name="Lubonja R."/>
            <person name="Lui A."/>
            <person name="MacDonald P."/>
            <person name="Magnisalis V."/>
            <person name="Maru K."/>
            <person name="Matthews C."/>
            <person name="McCusker W."/>
            <person name="McDonough S."/>
            <person name="Mehta T."/>
            <person name="Meldrim J."/>
            <person name="Meneus L."/>
            <person name="Mihai O."/>
            <person name="Mihalev A."/>
            <person name="Mihova T."/>
            <person name="Mittelman R."/>
            <person name="Mlenga V."/>
            <person name="Montmayeur A."/>
            <person name="Mulrain L."/>
            <person name="Navidi A."/>
            <person name="Naylor J."/>
            <person name="Negash T."/>
            <person name="Nguyen T."/>
            <person name="Nguyen N."/>
            <person name="Nicol R."/>
            <person name="Norbu C."/>
            <person name="Norbu N."/>
            <person name="Novod N."/>
            <person name="O'Neill B."/>
            <person name="Osman S."/>
            <person name="Markiewicz E."/>
            <person name="Oyono O.L."/>
            <person name="Patti C."/>
            <person name="Phunkhang P."/>
            <person name="Pierre F."/>
            <person name="Priest M."/>
            <person name="Raghuraman S."/>
            <person name="Rege F."/>
            <person name="Reyes R."/>
            <person name="Rise C."/>
            <person name="Rogov P."/>
            <person name="Ross K."/>
            <person name="Ryan E."/>
            <person name="Settipalli S."/>
            <person name="Shea T."/>
            <person name="Sherpa N."/>
            <person name="Shi L."/>
            <person name="Shih D."/>
            <person name="Sparrow T."/>
            <person name="Spaulding J."/>
            <person name="Stalker J."/>
            <person name="Stange-Thomann N."/>
            <person name="Stavropoulos S."/>
            <person name="Stone C."/>
            <person name="Strader C."/>
            <person name="Tesfaye S."/>
            <person name="Thomson T."/>
            <person name="Thoulutsang Y."/>
            <person name="Thoulutsang D."/>
            <person name="Topham K."/>
            <person name="Topping I."/>
            <person name="Tsamla T."/>
            <person name="Vassiliev H."/>
            <person name="Vo A."/>
            <person name="Wangchuk T."/>
            <person name="Wangdi T."/>
            <person name="Weiand M."/>
            <person name="Wilkinson J."/>
            <person name="Wilson A."/>
            <person name="Yadav S."/>
            <person name="Young G."/>
            <person name="Yu Q."/>
            <person name="Zembek L."/>
            <person name="Zhong D."/>
            <person name="Zimmer A."/>
            <person name="Zwirko Z."/>
            <person name="Jaffe D.B."/>
            <person name="Alvarez P."/>
            <person name="Brockman W."/>
            <person name="Butler J."/>
            <person name="Chin C."/>
            <person name="Gnerre S."/>
            <person name="Grabherr M."/>
            <person name="Kleber M."/>
            <person name="Mauceli E."/>
            <person name="MacCallum I."/>
        </authorList>
    </citation>
    <scope>NUCLEOTIDE SEQUENCE [LARGE SCALE GENOMIC DNA]</scope>
    <source>
        <strain evidence="3">white501</strain>
    </source>
</reference>
<evidence type="ECO:0000256" key="1">
    <source>
        <dbReference type="SAM" id="MobiDB-lite"/>
    </source>
</evidence>
<dbReference type="EMBL" id="CM000362">
    <property type="protein sequence ID" value="EDX05919.1"/>
    <property type="molecule type" value="Genomic_DNA"/>
</dbReference>
<dbReference type="Proteomes" id="UP000000304">
    <property type="component" value="Chromosome 2R"/>
</dbReference>
<sequence length="91" mass="9786">MAASQPVCSHLNPRCGRQSAIPFEDDMPGGSAQRGTRNPLLGALERAPFELEPGVSGRSSLIKRKFGNGFQFELPLGLAGDEDSETERLQS</sequence>
<feature type="region of interest" description="Disordered" evidence="1">
    <location>
        <begin position="1"/>
        <end position="37"/>
    </location>
</feature>
<dbReference type="AlphaFoldDB" id="B4QDQ7"/>
<protein>
    <submittedName>
        <fullName evidence="2">GD10424</fullName>
    </submittedName>
</protein>
<accession>B4QDQ7</accession>
<evidence type="ECO:0000313" key="3">
    <source>
        <dbReference type="Proteomes" id="UP000000304"/>
    </source>
</evidence>
<organism evidence="2 3">
    <name type="scientific">Drosophila simulans</name>
    <name type="common">Fruit fly</name>
    <dbReference type="NCBI Taxonomy" id="7240"/>
    <lineage>
        <taxon>Eukaryota</taxon>
        <taxon>Metazoa</taxon>
        <taxon>Ecdysozoa</taxon>
        <taxon>Arthropoda</taxon>
        <taxon>Hexapoda</taxon>
        <taxon>Insecta</taxon>
        <taxon>Pterygota</taxon>
        <taxon>Neoptera</taxon>
        <taxon>Endopterygota</taxon>
        <taxon>Diptera</taxon>
        <taxon>Brachycera</taxon>
        <taxon>Muscomorpha</taxon>
        <taxon>Ephydroidea</taxon>
        <taxon>Drosophilidae</taxon>
        <taxon>Drosophila</taxon>
        <taxon>Sophophora</taxon>
    </lineage>
</organism>
<name>B4QDQ7_DROSI</name>
<evidence type="ECO:0000313" key="2">
    <source>
        <dbReference type="EMBL" id="EDX05919.1"/>
    </source>
</evidence>